<comment type="subcellular location">
    <subcellularLocation>
        <location evidence="5">Cytoplasm</location>
    </subcellularLocation>
</comment>
<dbReference type="NCBIfam" id="NF040815">
    <property type="entry name" value="recomb_XerA_Arch"/>
    <property type="match status" value="1"/>
</dbReference>
<dbReference type="InterPro" id="IPR010998">
    <property type="entry name" value="Integrase_recombinase_N"/>
</dbReference>
<evidence type="ECO:0000313" key="9">
    <source>
        <dbReference type="EMBL" id="ALU12027.1"/>
    </source>
</evidence>
<dbReference type="Proteomes" id="UP000060778">
    <property type="component" value="Chromosome"/>
</dbReference>
<feature type="active site" evidence="5">
    <location>
        <position position="264"/>
    </location>
</feature>
<evidence type="ECO:0000256" key="6">
    <source>
        <dbReference type="SAM" id="MobiDB-lite"/>
    </source>
</evidence>
<dbReference type="OrthoDB" id="142231at2157"/>
<evidence type="ECO:0000256" key="1">
    <source>
        <dbReference type="ARBA" id="ARBA00022490"/>
    </source>
</evidence>
<evidence type="ECO:0000256" key="3">
    <source>
        <dbReference type="ARBA" id="ARBA00023125"/>
    </source>
</evidence>
<feature type="active site" evidence="5">
    <location>
        <position position="238"/>
    </location>
</feature>
<feature type="compositionally biased region" description="Polar residues" evidence="6">
    <location>
        <begin position="358"/>
        <end position="370"/>
    </location>
</feature>
<feature type="active site" description="O-(3'-phospho-DNA)-tyrosine intermediate" evidence="5">
    <location>
        <position position="273"/>
    </location>
</feature>
<accession>A0A0U3E282</accession>
<evidence type="ECO:0000313" key="10">
    <source>
        <dbReference type="Proteomes" id="UP000060778"/>
    </source>
</evidence>
<keyword evidence="10" id="KW-1185">Reference proteome</keyword>
<dbReference type="GO" id="GO:0009037">
    <property type="term" value="F:tyrosine-based site-specific recombinase activity"/>
    <property type="evidence" value="ECO:0007669"/>
    <property type="project" value="UniProtKB-UniRule"/>
</dbReference>
<dbReference type="PROSITE" id="PS51900">
    <property type="entry name" value="CB"/>
    <property type="match status" value="1"/>
</dbReference>
<dbReference type="InterPro" id="IPR033686">
    <property type="entry name" value="XerA"/>
</dbReference>
<dbReference type="SUPFAM" id="SSF56349">
    <property type="entry name" value="DNA breaking-rejoining enzymes"/>
    <property type="match status" value="1"/>
</dbReference>
<dbReference type="PROSITE" id="PS51898">
    <property type="entry name" value="TYR_RECOMBINASE"/>
    <property type="match status" value="1"/>
</dbReference>
<name>A0A0U3E282_9CREN</name>
<feature type="domain" description="Core-binding (CB)" evidence="8">
    <location>
        <begin position="15"/>
        <end position="97"/>
    </location>
</feature>
<dbReference type="InterPro" id="IPR044068">
    <property type="entry name" value="CB"/>
</dbReference>
<proteinExistence type="inferred from homology"/>
<keyword evidence="1 5" id="KW-0963">Cytoplasm</keyword>
<evidence type="ECO:0000256" key="5">
    <source>
        <dbReference type="HAMAP-Rule" id="MF_02055"/>
    </source>
</evidence>
<feature type="region of interest" description="Disordered" evidence="6">
    <location>
        <begin position="357"/>
        <end position="391"/>
    </location>
</feature>
<dbReference type="GO" id="GO:0006313">
    <property type="term" value="P:DNA transposition"/>
    <property type="evidence" value="ECO:0007669"/>
    <property type="project" value="UniProtKB-UniRule"/>
</dbReference>
<dbReference type="GO" id="GO:0003677">
    <property type="term" value="F:DNA binding"/>
    <property type="evidence" value="ECO:0007669"/>
    <property type="project" value="UniProtKB-UniRule"/>
</dbReference>
<dbReference type="InterPro" id="IPR011010">
    <property type="entry name" value="DNA_brk_join_enz"/>
</dbReference>
<dbReference type="GeneID" id="30680826"/>
<feature type="active site" evidence="5">
    <location>
        <position position="241"/>
    </location>
</feature>
<dbReference type="AlphaFoldDB" id="A0A0U3E282"/>
<sequence length="391" mass="45505">MGRLKYPPMKPNLEWRISEAMQVFLDFMEASGANPKTIKSYRVAIMDFARYLGDKPLKEIGYTDYLNWIKYRMRTGFSKKYKNDKKALQTTLHYYSLFVRNFLKWIGLDGLPVVPKPRRDVVDALTPEEVNALISVAVDPIDRLIVSLLLETGLRASEALNIEIRDIDFRRRAIRVRGKYGKERIVLFGPLTEEALRQAWPLISKTRKLIPLSYQGLYKRLKKLARKAGLSPERVHPHVLRHTFATEALRRGMSLPALQKLLGHSDIKTTQIYLHLLLDDVSEQYHRAFSRTQYGGYGVVGVVGDAKGHQQWYNEVLQEPLSDSIGYDVYHEEHEYSYGIQANHDDSPQFISFEEHTSQQLLQPPRTQARQWDRRVYPSSISQSMRRERNR</sequence>
<gene>
    <name evidence="5" type="primary">xerA</name>
    <name evidence="9" type="ORF">EYM_07270</name>
</gene>
<dbReference type="RefSeq" id="WP_083495115.1">
    <property type="nucleotide sequence ID" value="NZ_CP006867.1"/>
</dbReference>
<comment type="function">
    <text evidence="5">Site-specific tyrosine recombinase, which acts by catalyzing the cutting and rejoining of the recombining DNA molecules.</text>
</comment>
<protein>
    <recommendedName>
        <fullName evidence="5">Tyrosine recombinase XerA</fullName>
    </recommendedName>
</protein>
<dbReference type="PATRIC" id="fig|940295.4.peg.1414"/>
<dbReference type="EMBL" id="CP006867">
    <property type="protein sequence ID" value="ALU12027.1"/>
    <property type="molecule type" value="Genomic_DNA"/>
</dbReference>
<evidence type="ECO:0000259" key="8">
    <source>
        <dbReference type="PROSITE" id="PS51900"/>
    </source>
</evidence>
<dbReference type="InterPro" id="IPR013762">
    <property type="entry name" value="Integrase-like_cat_sf"/>
</dbReference>
<feature type="active site" evidence="5">
    <location>
        <position position="179"/>
    </location>
</feature>
<evidence type="ECO:0000256" key="2">
    <source>
        <dbReference type="ARBA" id="ARBA00022908"/>
    </source>
</evidence>
<feature type="active site" evidence="5">
    <location>
        <position position="155"/>
    </location>
</feature>
<dbReference type="KEGG" id="iis:EYM_07270"/>
<dbReference type="PANTHER" id="PTHR30349">
    <property type="entry name" value="PHAGE INTEGRASE-RELATED"/>
    <property type="match status" value="1"/>
</dbReference>
<evidence type="ECO:0000256" key="4">
    <source>
        <dbReference type="ARBA" id="ARBA00023172"/>
    </source>
</evidence>
<keyword evidence="2 5" id="KW-0229">DNA integration</keyword>
<dbReference type="HAMAP" id="MF_02055">
    <property type="entry name" value="Recomb_XerA"/>
    <property type="match status" value="1"/>
</dbReference>
<feature type="domain" description="Tyr recombinase" evidence="7">
    <location>
        <begin position="120"/>
        <end position="286"/>
    </location>
</feature>
<dbReference type="InterPro" id="IPR050090">
    <property type="entry name" value="Tyrosine_recombinase_XerCD"/>
</dbReference>
<evidence type="ECO:0000259" key="7">
    <source>
        <dbReference type="PROSITE" id="PS51898"/>
    </source>
</evidence>
<keyword evidence="4 5" id="KW-0233">DNA recombination</keyword>
<reference evidence="9 10" key="1">
    <citation type="submission" date="2013-11" db="EMBL/GenBank/DDBJ databases">
        <title>Comparative genomics of Ignicoccus.</title>
        <authorList>
            <person name="Podar M."/>
        </authorList>
    </citation>
    <scope>NUCLEOTIDE SEQUENCE [LARGE SCALE GENOMIC DNA]</scope>
    <source>
        <strain evidence="9 10">DSM 13165</strain>
    </source>
</reference>
<comment type="similarity">
    <text evidence="5">Belongs to the 'phage' integrase family. XerA subfamily.</text>
</comment>
<keyword evidence="3 5" id="KW-0238">DNA-binding</keyword>
<dbReference type="Gene3D" id="1.10.150.130">
    <property type="match status" value="1"/>
</dbReference>
<dbReference type="GO" id="GO:0005737">
    <property type="term" value="C:cytoplasm"/>
    <property type="evidence" value="ECO:0007669"/>
    <property type="project" value="UniProtKB-SubCell"/>
</dbReference>
<organism evidence="9 10">
    <name type="scientific">Ignicoccus islandicus DSM 13165</name>
    <dbReference type="NCBI Taxonomy" id="940295"/>
    <lineage>
        <taxon>Archaea</taxon>
        <taxon>Thermoproteota</taxon>
        <taxon>Thermoprotei</taxon>
        <taxon>Desulfurococcales</taxon>
        <taxon>Desulfurococcaceae</taxon>
        <taxon>Ignicoccus</taxon>
    </lineage>
</organism>
<dbReference type="Gene3D" id="1.10.443.10">
    <property type="entry name" value="Intergrase catalytic core"/>
    <property type="match status" value="2"/>
</dbReference>
<dbReference type="Pfam" id="PF00589">
    <property type="entry name" value="Phage_integrase"/>
    <property type="match status" value="1"/>
</dbReference>
<dbReference type="STRING" id="940295.EYM_07270"/>
<dbReference type="InterPro" id="IPR002104">
    <property type="entry name" value="Integrase_catalytic"/>
</dbReference>
<dbReference type="PANTHER" id="PTHR30349:SF41">
    <property type="entry name" value="INTEGRASE_RECOMBINASE PROTEIN MJ0367-RELATED"/>
    <property type="match status" value="1"/>
</dbReference>